<evidence type="ECO:0008006" key="2">
    <source>
        <dbReference type="Google" id="ProtNLM"/>
    </source>
</evidence>
<dbReference type="PANTHER" id="PTHR37489:SF1">
    <property type="entry name" value="DUF3500 DOMAIN-CONTAINING PROTEIN"/>
    <property type="match status" value="1"/>
</dbReference>
<reference evidence="1" key="1">
    <citation type="submission" date="2020-02" db="EMBL/GenBank/DDBJ databases">
        <authorList>
            <person name="Meier V. D."/>
        </authorList>
    </citation>
    <scope>NUCLEOTIDE SEQUENCE</scope>
    <source>
        <strain evidence="1">AVDCRST_MAG42</strain>
    </source>
</reference>
<name>A0A6J4HR39_9BACT</name>
<dbReference type="Pfam" id="PF12006">
    <property type="entry name" value="DUF3500"/>
    <property type="match status" value="1"/>
</dbReference>
<dbReference type="EMBL" id="CADCTA010000049">
    <property type="protein sequence ID" value="CAA9228753.1"/>
    <property type="molecule type" value="Genomic_DNA"/>
</dbReference>
<protein>
    <recommendedName>
        <fullName evidence="2">DUF3500 domain-containing protein</fullName>
    </recommendedName>
</protein>
<sequence length="321" mass="35775">MFLRLTIACCLASISAAQDIPQSATREIAAAANEFVATLDESQQGKLIYDFRDEAQRKRWHYFPPGMFPRGGLRVGDLAERQRAAAMRVLAAALSPQGYEKVLQIVESDEVLRKATRRNLGRDEYYISFLGQPSATEPWMIQFGGHHLAINITLAGAQGTLAPSHTGAQPAIYELEGKSVRPLGRETDKAFKLMSSLDPAQRKKAILGFQIRDLVLGAGQDGVTIQPEGIKGSELSEPQREMLLDLASEWVGIQEERVAQAKMDEIKGNISETWFAWISPRLADNESGKQERRKKKRRLNLETRKPGTGMMLGLFFWISGF</sequence>
<evidence type="ECO:0000313" key="1">
    <source>
        <dbReference type="EMBL" id="CAA9228753.1"/>
    </source>
</evidence>
<dbReference type="InterPro" id="IPR021889">
    <property type="entry name" value="DUF3500"/>
</dbReference>
<dbReference type="PANTHER" id="PTHR37489">
    <property type="entry name" value="DUF3500 DOMAIN-CONTAINING PROTEIN"/>
    <property type="match status" value="1"/>
</dbReference>
<proteinExistence type="predicted"/>
<gene>
    <name evidence="1" type="ORF">AVDCRST_MAG42-1015</name>
</gene>
<dbReference type="AlphaFoldDB" id="A0A6J4HR39"/>
<organism evidence="1">
    <name type="scientific">uncultured Chthoniobacterales bacterium</name>
    <dbReference type="NCBI Taxonomy" id="1836801"/>
    <lineage>
        <taxon>Bacteria</taxon>
        <taxon>Pseudomonadati</taxon>
        <taxon>Verrucomicrobiota</taxon>
        <taxon>Spartobacteria</taxon>
        <taxon>Chthoniobacterales</taxon>
        <taxon>environmental samples</taxon>
    </lineage>
</organism>
<accession>A0A6J4HR39</accession>